<dbReference type="Gene3D" id="1.10.1740.10">
    <property type="match status" value="1"/>
</dbReference>
<evidence type="ECO:0000256" key="2">
    <source>
        <dbReference type="ARBA" id="ARBA00023015"/>
    </source>
</evidence>
<evidence type="ECO:0000313" key="8">
    <source>
        <dbReference type="Proteomes" id="UP001204445"/>
    </source>
</evidence>
<dbReference type="SUPFAM" id="SSF88659">
    <property type="entry name" value="Sigma3 and sigma4 domains of RNA polymerase sigma factors"/>
    <property type="match status" value="1"/>
</dbReference>
<dbReference type="InterPro" id="IPR013324">
    <property type="entry name" value="RNA_pol_sigma_r3/r4-like"/>
</dbReference>
<dbReference type="CDD" id="cd06171">
    <property type="entry name" value="Sigma70_r4"/>
    <property type="match status" value="1"/>
</dbReference>
<protein>
    <submittedName>
        <fullName evidence="7">RNA polymerase sigma-70 factor (ECF subfamily)</fullName>
    </submittedName>
</protein>
<dbReference type="Proteomes" id="UP001204445">
    <property type="component" value="Unassembled WGS sequence"/>
</dbReference>
<dbReference type="NCBIfam" id="TIGR02937">
    <property type="entry name" value="sigma70-ECF"/>
    <property type="match status" value="1"/>
</dbReference>
<dbReference type="GO" id="GO:0003677">
    <property type="term" value="F:DNA binding"/>
    <property type="evidence" value="ECO:0007669"/>
    <property type="project" value="UniProtKB-KW"/>
</dbReference>
<evidence type="ECO:0000256" key="4">
    <source>
        <dbReference type="ARBA" id="ARBA00023125"/>
    </source>
</evidence>
<evidence type="ECO:0000313" key="7">
    <source>
        <dbReference type="EMBL" id="MCS3903945.1"/>
    </source>
</evidence>
<feature type="domain" description="RNA polymerase sigma factor 70 region 4 type 2" evidence="6">
    <location>
        <begin position="116"/>
        <end position="160"/>
    </location>
</feature>
<evidence type="ECO:0000256" key="3">
    <source>
        <dbReference type="ARBA" id="ARBA00023082"/>
    </source>
</evidence>
<evidence type="ECO:0000256" key="1">
    <source>
        <dbReference type="ARBA" id="ARBA00010641"/>
    </source>
</evidence>
<dbReference type="RefSeq" id="WP_259055921.1">
    <property type="nucleotide sequence ID" value="NZ_JANUCT010000013.1"/>
</dbReference>
<dbReference type="GO" id="GO:0016987">
    <property type="term" value="F:sigma factor activity"/>
    <property type="evidence" value="ECO:0007669"/>
    <property type="project" value="UniProtKB-KW"/>
</dbReference>
<dbReference type="GO" id="GO:0006352">
    <property type="term" value="P:DNA-templated transcription initiation"/>
    <property type="evidence" value="ECO:0007669"/>
    <property type="project" value="InterPro"/>
</dbReference>
<reference evidence="7" key="1">
    <citation type="submission" date="2022-08" db="EMBL/GenBank/DDBJ databases">
        <title>Genomic Encyclopedia of Type Strains, Phase III (KMG-III): the genomes of soil and plant-associated and newly described type strains.</title>
        <authorList>
            <person name="Whitman W."/>
        </authorList>
    </citation>
    <scope>NUCLEOTIDE SEQUENCE</scope>
    <source>
        <strain evidence="7">HMT 1</strain>
    </source>
</reference>
<dbReference type="InterPro" id="IPR039425">
    <property type="entry name" value="RNA_pol_sigma-70-like"/>
</dbReference>
<dbReference type="InterPro" id="IPR036388">
    <property type="entry name" value="WH-like_DNA-bd_sf"/>
</dbReference>
<dbReference type="SUPFAM" id="SSF88946">
    <property type="entry name" value="Sigma2 domain of RNA polymerase sigma factors"/>
    <property type="match status" value="1"/>
</dbReference>
<keyword evidence="8" id="KW-1185">Reference proteome</keyword>
<keyword evidence="5" id="KW-0804">Transcription</keyword>
<keyword evidence="4" id="KW-0238">DNA-binding</keyword>
<dbReference type="EMBL" id="JANUCT010000013">
    <property type="protein sequence ID" value="MCS3903945.1"/>
    <property type="molecule type" value="Genomic_DNA"/>
</dbReference>
<dbReference type="PANTHER" id="PTHR43133:SF8">
    <property type="entry name" value="RNA POLYMERASE SIGMA FACTOR HI_1459-RELATED"/>
    <property type="match status" value="1"/>
</dbReference>
<dbReference type="PANTHER" id="PTHR43133">
    <property type="entry name" value="RNA POLYMERASE ECF-TYPE SIGMA FACTO"/>
    <property type="match status" value="1"/>
</dbReference>
<keyword evidence="3" id="KW-0731">Sigma factor</keyword>
<gene>
    <name evidence="7" type="ORF">J2T55_001977</name>
</gene>
<dbReference type="Pfam" id="PF08281">
    <property type="entry name" value="Sigma70_r4_2"/>
    <property type="match status" value="1"/>
</dbReference>
<accession>A0AAE3HKC6</accession>
<dbReference type="InterPro" id="IPR013249">
    <property type="entry name" value="RNA_pol_sigma70_r4_t2"/>
</dbReference>
<evidence type="ECO:0000259" key="6">
    <source>
        <dbReference type="Pfam" id="PF08281"/>
    </source>
</evidence>
<dbReference type="Gene3D" id="1.10.10.10">
    <property type="entry name" value="Winged helix-like DNA-binding domain superfamily/Winged helix DNA-binding domain"/>
    <property type="match status" value="1"/>
</dbReference>
<dbReference type="AlphaFoldDB" id="A0AAE3HKC6"/>
<proteinExistence type="inferred from homology"/>
<dbReference type="InterPro" id="IPR013325">
    <property type="entry name" value="RNA_pol_sigma_r2"/>
</dbReference>
<name>A0AAE3HKC6_9GAMM</name>
<dbReference type="InterPro" id="IPR014284">
    <property type="entry name" value="RNA_pol_sigma-70_dom"/>
</dbReference>
<keyword evidence="2" id="KW-0805">Transcription regulation</keyword>
<comment type="similarity">
    <text evidence="1">Belongs to the sigma-70 factor family. ECF subfamily.</text>
</comment>
<evidence type="ECO:0000256" key="5">
    <source>
        <dbReference type="ARBA" id="ARBA00023163"/>
    </source>
</evidence>
<sequence length="179" mass="20926">MSQRESAEARQLLEHYCREGSQPAFDRFYRQQSGRLWRFLRFRGVAEDAAYDLVAEAFLRFIQVVCKDLRAPVALLYRITLNLRTDAWRRSQTASDYAAGMSVQGHHDEPAEQIHLRRLIGRLPESEQNLLLMRYWIGLTHREIAEATGQPAGTVRRRTAELLEQLRQEWEQDSEHDGT</sequence>
<comment type="caution">
    <text evidence="7">The sequence shown here is derived from an EMBL/GenBank/DDBJ whole genome shotgun (WGS) entry which is preliminary data.</text>
</comment>
<organism evidence="7 8">
    <name type="scientific">Methylohalomonas lacus</name>
    <dbReference type="NCBI Taxonomy" id="398773"/>
    <lineage>
        <taxon>Bacteria</taxon>
        <taxon>Pseudomonadati</taxon>
        <taxon>Pseudomonadota</taxon>
        <taxon>Gammaproteobacteria</taxon>
        <taxon>Methylohalomonadales</taxon>
        <taxon>Methylohalomonadaceae</taxon>
        <taxon>Methylohalomonas</taxon>
    </lineage>
</organism>